<evidence type="ECO:0000256" key="4">
    <source>
        <dbReference type="ARBA" id="ARBA00023002"/>
    </source>
</evidence>
<evidence type="ECO:0000256" key="1">
    <source>
        <dbReference type="ARBA" id="ARBA00009183"/>
    </source>
</evidence>
<sequence length="406" mass="45175">MREEVVVIVGAGQSGLATAVCLTALSVPCLVLERDDCVGSMWRNRCYDRVTLHLAKQYSELPHAPHPPSAPTYLPKRDFVRYLDDYAARFRLRVSLRRNVESAEYDEAAGRWRVAARNAEDGAVEEYAARYLVVASGENDEAAVPEIPGLEGFRGPVVHSSQYRSGSGYEGSAVLVVGCGNSGMEVALDLAEHGARTFIVVRSQVSFLARFVNKNSIEMLLMVHYFLMQLHIVSREIWLVAMFLMKFLPCRLLDALILLLCYLKFGNLSKYGLHRPTKGPMYLKKYTPIYPVVDIGTVTKIKSGEIQVVPSIKSIKDNYVTFSDGRFQKFDAIVLATGYRSSVKKWLKNDDCLIGEDGMAKQMFPNHWKGKNGIYCAGLARRGIYGSGEDAQSIANDVASDYQSGK</sequence>
<evidence type="ECO:0000256" key="2">
    <source>
        <dbReference type="ARBA" id="ARBA00022630"/>
    </source>
</evidence>
<gene>
    <name evidence="7" type="ORF">MUK42_18772</name>
</gene>
<dbReference type="GO" id="GO:0050660">
    <property type="term" value="F:flavin adenine dinucleotide binding"/>
    <property type="evidence" value="ECO:0007669"/>
    <property type="project" value="InterPro"/>
</dbReference>
<dbReference type="InterPro" id="IPR050982">
    <property type="entry name" value="Auxin_biosynth/cation_transpt"/>
</dbReference>
<protein>
    <recommendedName>
        <fullName evidence="6">Flavin-containing monooxygenase</fullName>
        <ecNumber evidence="6">1.-.-.-</ecNumber>
    </recommendedName>
</protein>
<dbReference type="GO" id="GO:0004499">
    <property type="term" value="F:N,N-dimethylaniline monooxygenase activity"/>
    <property type="evidence" value="ECO:0007669"/>
    <property type="project" value="InterPro"/>
</dbReference>
<dbReference type="Proteomes" id="UP001055439">
    <property type="component" value="Chromosome 8"/>
</dbReference>
<evidence type="ECO:0000256" key="5">
    <source>
        <dbReference type="ARBA" id="ARBA00047707"/>
    </source>
</evidence>
<dbReference type="InterPro" id="IPR000960">
    <property type="entry name" value="Flavin_mOase"/>
</dbReference>
<dbReference type="PRINTS" id="PR00368">
    <property type="entry name" value="FADPNR"/>
</dbReference>
<dbReference type="EC" id="1.-.-.-" evidence="6"/>
<accession>A0A9E7KRU6</accession>
<keyword evidence="2 6" id="KW-0285">Flavoprotein</keyword>
<keyword evidence="6 7" id="KW-0503">Monooxygenase</keyword>
<comment type="similarity">
    <text evidence="1 6">Belongs to the FMO family.</text>
</comment>
<evidence type="ECO:0000313" key="8">
    <source>
        <dbReference type="Proteomes" id="UP001055439"/>
    </source>
</evidence>
<dbReference type="SUPFAM" id="SSF51905">
    <property type="entry name" value="FAD/NAD(P)-binding domain"/>
    <property type="match status" value="2"/>
</dbReference>
<comment type="cofactor">
    <cofactor evidence="6">
        <name>FAD</name>
        <dbReference type="ChEBI" id="CHEBI:57692"/>
    </cofactor>
</comment>
<proteinExistence type="inferred from homology"/>
<dbReference type="GO" id="GO:0103075">
    <property type="term" value="F:indole-3-pyruvate monooxygenase activity"/>
    <property type="evidence" value="ECO:0007669"/>
    <property type="project" value="UniProtKB-EC"/>
</dbReference>
<name>A0A9E7KRU6_9LILI</name>
<dbReference type="InterPro" id="IPR036188">
    <property type="entry name" value="FAD/NAD-bd_sf"/>
</dbReference>
<dbReference type="PIRSF" id="PIRSF000332">
    <property type="entry name" value="FMO"/>
    <property type="match status" value="1"/>
</dbReference>
<dbReference type="Pfam" id="PF00743">
    <property type="entry name" value="FMO-like"/>
    <property type="match status" value="1"/>
</dbReference>
<evidence type="ECO:0000256" key="3">
    <source>
        <dbReference type="ARBA" id="ARBA00022827"/>
    </source>
</evidence>
<dbReference type="EMBL" id="CP097510">
    <property type="protein sequence ID" value="URE27126.1"/>
    <property type="molecule type" value="Genomic_DNA"/>
</dbReference>
<dbReference type="AlphaFoldDB" id="A0A9E7KRU6"/>
<dbReference type="GO" id="GO:0050661">
    <property type="term" value="F:NADP binding"/>
    <property type="evidence" value="ECO:0007669"/>
    <property type="project" value="InterPro"/>
</dbReference>
<dbReference type="PANTHER" id="PTHR43539:SF42">
    <property type="entry name" value="OS01G0273800 PROTEIN"/>
    <property type="match status" value="1"/>
</dbReference>
<dbReference type="PANTHER" id="PTHR43539">
    <property type="entry name" value="FLAVIN-BINDING MONOOXYGENASE-LIKE PROTEIN (AFU_ORTHOLOGUE AFUA_4G09220)"/>
    <property type="match status" value="1"/>
</dbReference>
<keyword evidence="4 6" id="KW-0560">Oxidoreductase</keyword>
<organism evidence="7 8">
    <name type="scientific">Musa troglodytarum</name>
    <name type="common">fe'i banana</name>
    <dbReference type="NCBI Taxonomy" id="320322"/>
    <lineage>
        <taxon>Eukaryota</taxon>
        <taxon>Viridiplantae</taxon>
        <taxon>Streptophyta</taxon>
        <taxon>Embryophyta</taxon>
        <taxon>Tracheophyta</taxon>
        <taxon>Spermatophyta</taxon>
        <taxon>Magnoliopsida</taxon>
        <taxon>Liliopsida</taxon>
        <taxon>Zingiberales</taxon>
        <taxon>Musaceae</taxon>
        <taxon>Musa</taxon>
    </lineage>
</organism>
<evidence type="ECO:0000313" key="7">
    <source>
        <dbReference type="EMBL" id="URE27126.1"/>
    </source>
</evidence>
<evidence type="ECO:0000256" key="6">
    <source>
        <dbReference type="RuleBase" id="RU361177"/>
    </source>
</evidence>
<keyword evidence="8" id="KW-1185">Reference proteome</keyword>
<dbReference type="InterPro" id="IPR020946">
    <property type="entry name" value="Flavin_mOase-like"/>
</dbReference>
<dbReference type="Gene3D" id="3.50.50.60">
    <property type="entry name" value="FAD/NAD(P)-binding domain"/>
    <property type="match status" value="2"/>
</dbReference>
<keyword evidence="3 6" id="KW-0274">FAD</keyword>
<reference evidence="7" key="1">
    <citation type="submission" date="2022-05" db="EMBL/GenBank/DDBJ databases">
        <title>The Musa troglodytarum L. genome provides insights into the mechanism of non-climacteric behaviour and enrichment of carotenoids.</title>
        <authorList>
            <person name="Wang J."/>
        </authorList>
    </citation>
    <scope>NUCLEOTIDE SEQUENCE</scope>
    <source>
        <tissue evidence="7">Leaf</tissue>
    </source>
</reference>
<comment type="catalytic activity">
    <reaction evidence="5">
        <text>indole-3-pyruvate + NADPH + O2 + H(+) = (indol-3-yl)acetate + CO2 + NADP(+) + H2O</text>
        <dbReference type="Rhea" id="RHEA:34331"/>
        <dbReference type="ChEBI" id="CHEBI:15377"/>
        <dbReference type="ChEBI" id="CHEBI:15378"/>
        <dbReference type="ChEBI" id="CHEBI:15379"/>
        <dbReference type="ChEBI" id="CHEBI:16526"/>
        <dbReference type="ChEBI" id="CHEBI:17640"/>
        <dbReference type="ChEBI" id="CHEBI:30854"/>
        <dbReference type="ChEBI" id="CHEBI:57783"/>
        <dbReference type="ChEBI" id="CHEBI:58349"/>
        <dbReference type="EC" id="1.14.13.168"/>
    </reaction>
</comment>
<dbReference type="OrthoDB" id="66881at2759"/>
<dbReference type="PRINTS" id="PR00469">
    <property type="entry name" value="PNDRDTASEII"/>
</dbReference>